<dbReference type="InterPro" id="IPR020612">
    <property type="entry name" value="Methylthiotransferase_CS"/>
</dbReference>
<keyword evidence="6" id="KW-0808">Transferase</keyword>
<dbReference type="Pfam" id="PF00919">
    <property type="entry name" value="UPF0004"/>
    <property type="match status" value="1"/>
</dbReference>
<evidence type="ECO:0000256" key="7">
    <source>
        <dbReference type="ARBA" id="ARBA00022691"/>
    </source>
</evidence>
<evidence type="ECO:0000256" key="3">
    <source>
        <dbReference type="ARBA" id="ARBA00013273"/>
    </source>
</evidence>
<dbReference type="SFLD" id="SFLDG01082">
    <property type="entry name" value="B12-binding_domain_containing"/>
    <property type="match status" value="1"/>
</dbReference>
<evidence type="ECO:0000256" key="11">
    <source>
        <dbReference type="ARBA" id="ARBA00023014"/>
    </source>
</evidence>
<evidence type="ECO:0000256" key="12">
    <source>
        <dbReference type="ARBA" id="ARBA00031213"/>
    </source>
</evidence>
<dbReference type="PANTHER" id="PTHR11918:SF45">
    <property type="entry name" value="THREONYLCARBAMOYLADENOSINE TRNA METHYLTHIOTRANSFERASE"/>
    <property type="match status" value="1"/>
</dbReference>
<keyword evidence="5" id="KW-0963">Cytoplasm</keyword>
<dbReference type="GO" id="GO:0035598">
    <property type="term" value="F:tRNA (N(6)-L-threonylcarbamoyladenosine(37)-C(2))-methylthiotransferase activity"/>
    <property type="evidence" value="ECO:0007669"/>
    <property type="project" value="UniProtKB-EC"/>
</dbReference>
<dbReference type="SMART" id="SM00729">
    <property type="entry name" value="Elp3"/>
    <property type="match status" value="1"/>
</dbReference>
<dbReference type="FunFam" id="3.40.50.12160:FF:000004">
    <property type="entry name" value="Threonylcarbamoyladenosine tRNA methylthiotransferase MtaB"/>
    <property type="match status" value="1"/>
</dbReference>
<dbReference type="InterPro" id="IPR058240">
    <property type="entry name" value="rSAM_sf"/>
</dbReference>
<keyword evidence="4" id="KW-0004">4Fe-4S</keyword>
<dbReference type="PROSITE" id="PS51918">
    <property type="entry name" value="RADICAL_SAM"/>
    <property type="match status" value="1"/>
</dbReference>
<dbReference type="SFLD" id="SFLDS00029">
    <property type="entry name" value="Radical_SAM"/>
    <property type="match status" value="1"/>
</dbReference>
<dbReference type="InterPro" id="IPR013848">
    <property type="entry name" value="Methylthiotransferase_N"/>
</dbReference>
<dbReference type="Pfam" id="PF04055">
    <property type="entry name" value="Radical_SAM"/>
    <property type="match status" value="1"/>
</dbReference>
<organism evidence="18 19">
    <name type="scientific">Acidaminococcus intestini</name>
    <dbReference type="NCBI Taxonomy" id="187327"/>
    <lineage>
        <taxon>Bacteria</taxon>
        <taxon>Bacillati</taxon>
        <taxon>Bacillota</taxon>
        <taxon>Negativicutes</taxon>
        <taxon>Acidaminococcales</taxon>
        <taxon>Acidaminococcaceae</taxon>
        <taxon>Acidaminococcus</taxon>
    </lineage>
</organism>
<dbReference type="InterPro" id="IPR006467">
    <property type="entry name" value="MiaB-like_bact"/>
</dbReference>
<evidence type="ECO:0000259" key="17">
    <source>
        <dbReference type="PROSITE" id="PS51918"/>
    </source>
</evidence>
<evidence type="ECO:0000256" key="9">
    <source>
        <dbReference type="ARBA" id="ARBA00022723"/>
    </source>
</evidence>
<dbReference type="AlphaFoldDB" id="A0A943EFZ3"/>
<comment type="similarity">
    <text evidence="14">Belongs to the methylthiotransferase family. MtaB subfamily.</text>
</comment>
<dbReference type="Gene3D" id="3.40.50.12160">
    <property type="entry name" value="Methylthiotransferase, N-terminal domain"/>
    <property type="match status" value="1"/>
</dbReference>
<dbReference type="PROSITE" id="PS01278">
    <property type="entry name" value="MTTASE_RADICAL"/>
    <property type="match status" value="1"/>
</dbReference>
<evidence type="ECO:0000256" key="15">
    <source>
        <dbReference type="ARBA" id="ARBA00069898"/>
    </source>
</evidence>
<comment type="function">
    <text evidence="2">Catalyzes the methylthiolation of N6-threonylcarbamoyladenosine (t(6)A), leading to the formation of 2-methylthio-N6-threonylcarbamoyladenosine (ms(2)t(6)A) at position 37 in tRNAs that read codons beginning with adenine.</text>
</comment>
<evidence type="ECO:0000256" key="8">
    <source>
        <dbReference type="ARBA" id="ARBA00022694"/>
    </source>
</evidence>
<dbReference type="SUPFAM" id="SSF102114">
    <property type="entry name" value="Radical SAM enzymes"/>
    <property type="match status" value="1"/>
</dbReference>
<evidence type="ECO:0000256" key="2">
    <source>
        <dbReference type="ARBA" id="ARBA00002399"/>
    </source>
</evidence>
<protein>
    <recommendedName>
        <fullName evidence="15">Threonylcarbamoyladenosine tRNA methylthiotransferase MtaB</fullName>
        <ecNumber evidence="3">2.8.4.5</ecNumber>
    </recommendedName>
    <alternativeName>
        <fullName evidence="12">tRNA-t(6)A37 methylthiotransferase</fullName>
    </alternativeName>
</protein>
<evidence type="ECO:0000256" key="5">
    <source>
        <dbReference type="ARBA" id="ARBA00022490"/>
    </source>
</evidence>
<accession>A0A943EFZ3</accession>
<sequence>MKHSISFYTLGCKVNQSDTASMEKLFREAGYEIVPFGEVSDICLINTCVVTNMGQGKSRRMIRRTIKRDPKPLIVVTGCYPQTAPEEVAALEGVDLLVGNRDRARIVELVEERLGERDAAPVNDVLDLPVGSEFEDLAASVDDSRDRAFLKIQEGCDQYCSYCIIPYARGHLRSRPLSSIRREVERLTEEGYKEVVLLGIHLGCYGKETANGERLSDAVSAALSVPALRRLRLGSLESVEVQPELLQLMQEDPRFCCHLHLPLQSGCNKTLKAMNRPYDTARFKELIERIRAAVPDVAITTDIIVGFPGETEADFAETLTFAEACGFAKIHIFPYSKRKGTPAAERKDQLSNKDKEDRVHRLEEVDRKGNEAFRKTLIGHPYSVLWEQKGKNGLWEGLTPNYVRVYLESEEDLTGTLTTVAVTGLFEDGVLAGSC</sequence>
<dbReference type="InterPro" id="IPR023404">
    <property type="entry name" value="rSAM_horseshoe"/>
</dbReference>
<evidence type="ECO:0000256" key="13">
    <source>
        <dbReference type="ARBA" id="ARBA00051661"/>
    </source>
</evidence>
<evidence type="ECO:0000256" key="1">
    <source>
        <dbReference type="ARBA" id="ARBA00001966"/>
    </source>
</evidence>
<dbReference type="InterPro" id="IPR038135">
    <property type="entry name" value="Methylthiotransferase_N_sf"/>
</dbReference>
<keyword evidence="11" id="KW-0411">Iron-sulfur</keyword>
<keyword evidence="10" id="KW-0408">Iron</keyword>
<comment type="catalytic activity">
    <reaction evidence="13">
        <text>N(6)-L-threonylcarbamoyladenosine(37) in tRNA + (sulfur carrier)-SH + AH2 + 2 S-adenosyl-L-methionine = 2-methylsulfanyl-N(6)-L-threonylcarbamoyladenosine(37) in tRNA + (sulfur carrier)-H + 5'-deoxyadenosine + L-methionine + A + S-adenosyl-L-homocysteine + 2 H(+)</text>
        <dbReference type="Rhea" id="RHEA:37075"/>
        <dbReference type="Rhea" id="RHEA-COMP:10163"/>
        <dbReference type="Rhea" id="RHEA-COMP:11092"/>
        <dbReference type="Rhea" id="RHEA-COMP:14737"/>
        <dbReference type="Rhea" id="RHEA-COMP:14739"/>
        <dbReference type="ChEBI" id="CHEBI:13193"/>
        <dbReference type="ChEBI" id="CHEBI:15378"/>
        <dbReference type="ChEBI" id="CHEBI:17319"/>
        <dbReference type="ChEBI" id="CHEBI:17499"/>
        <dbReference type="ChEBI" id="CHEBI:29917"/>
        <dbReference type="ChEBI" id="CHEBI:57844"/>
        <dbReference type="ChEBI" id="CHEBI:57856"/>
        <dbReference type="ChEBI" id="CHEBI:59789"/>
        <dbReference type="ChEBI" id="CHEBI:64428"/>
        <dbReference type="ChEBI" id="CHEBI:74418"/>
        <dbReference type="ChEBI" id="CHEBI:74420"/>
        <dbReference type="EC" id="2.8.4.5"/>
    </reaction>
</comment>
<evidence type="ECO:0000259" key="16">
    <source>
        <dbReference type="PROSITE" id="PS51449"/>
    </source>
</evidence>
<dbReference type="CDD" id="cd01335">
    <property type="entry name" value="Radical_SAM"/>
    <property type="match status" value="1"/>
</dbReference>
<dbReference type="InterPro" id="IPR007197">
    <property type="entry name" value="rSAM"/>
</dbReference>
<evidence type="ECO:0000313" key="18">
    <source>
        <dbReference type="EMBL" id="MBS5519118.1"/>
    </source>
</evidence>
<feature type="domain" description="Radical SAM core" evidence="17">
    <location>
        <begin position="142"/>
        <end position="374"/>
    </location>
</feature>
<dbReference type="PROSITE" id="PS51449">
    <property type="entry name" value="MTTASE_N"/>
    <property type="match status" value="1"/>
</dbReference>
<dbReference type="NCBIfam" id="TIGR01579">
    <property type="entry name" value="MiaB-like-C"/>
    <property type="match status" value="1"/>
</dbReference>
<dbReference type="GO" id="GO:0051539">
    <property type="term" value="F:4 iron, 4 sulfur cluster binding"/>
    <property type="evidence" value="ECO:0007669"/>
    <property type="project" value="UniProtKB-KW"/>
</dbReference>
<dbReference type="InterPro" id="IPR005839">
    <property type="entry name" value="Methylthiotransferase"/>
</dbReference>
<dbReference type="PANTHER" id="PTHR11918">
    <property type="entry name" value="RADICAL SAM PROTEINS"/>
    <property type="match status" value="1"/>
</dbReference>
<feature type="domain" description="MTTase N-terminal" evidence="16">
    <location>
        <begin position="3"/>
        <end position="115"/>
    </location>
</feature>
<evidence type="ECO:0000313" key="19">
    <source>
        <dbReference type="Proteomes" id="UP000754226"/>
    </source>
</evidence>
<comment type="caution">
    <text evidence="18">The sequence shown here is derived from an EMBL/GenBank/DDBJ whole genome shotgun (WGS) entry which is preliminary data.</text>
</comment>
<dbReference type="InterPro" id="IPR006638">
    <property type="entry name" value="Elp3/MiaA/NifB-like_rSAM"/>
</dbReference>
<dbReference type="EC" id="2.8.4.5" evidence="3"/>
<comment type="cofactor">
    <cofactor evidence="1">
        <name>[4Fe-4S] cluster</name>
        <dbReference type="ChEBI" id="CHEBI:49883"/>
    </cofactor>
</comment>
<keyword evidence="7" id="KW-0949">S-adenosyl-L-methionine</keyword>
<dbReference type="Gene3D" id="3.80.30.20">
    <property type="entry name" value="tm_1862 like domain"/>
    <property type="match status" value="1"/>
</dbReference>
<gene>
    <name evidence="18" type="primary">mtaB</name>
    <name evidence="18" type="ORF">KHX13_02090</name>
</gene>
<reference evidence="18" key="1">
    <citation type="submission" date="2021-02" db="EMBL/GenBank/DDBJ databases">
        <title>Infant gut strain persistence is associated with maternal origin, phylogeny, and functional potential including surface adhesion and iron acquisition.</title>
        <authorList>
            <person name="Lou Y.C."/>
        </authorList>
    </citation>
    <scope>NUCLEOTIDE SEQUENCE</scope>
    <source>
        <strain evidence="18">L3_106_000M1_dasL3_106_000M1_concoct_15</strain>
    </source>
</reference>
<evidence type="ECO:0000256" key="4">
    <source>
        <dbReference type="ARBA" id="ARBA00022485"/>
    </source>
</evidence>
<evidence type="ECO:0000256" key="14">
    <source>
        <dbReference type="ARBA" id="ARBA00061574"/>
    </source>
</evidence>
<evidence type="ECO:0000256" key="10">
    <source>
        <dbReference type="ARBA" id="ARBA00023004"/>
    </source>
</evidence>
<keyword evidence="8" id="KW-0819">tRNA processing</keyword>
<dbReference type="EMBL" id="JAGZCZ010000002">
    <property type="protein sequence ID" value="MBS5519118.1"/>
    <property type="molecule type" value="Genomic_DNA"/>
</dbReference>
<dbReference type="FunFam" id="3.80.30.20:FF:000001">
    <property type="entry name" value="tRNA-2-methylthio-N(6)-dimethylallyladenosine synthase 2"/>
    <property type="match status" value="1"/>
</dbReference>
<keyword evidence="9" id="KW-0479">Metal-binding</keyword>
<proteinExistence type="inferred from homology"/>
<dbReference type="NCBIfam" id="TIGR00089">
    <property type="entry name" value="MiaB/RimO family radical SAM methylthiotransferase"/>
    <property type="match status" value="1"/>
</dbReference>
<evidence type="ECO:0000256" key="6">
    <source>
        <dbReference type="ARBA" id="ARBA00022679"/>
    </source>
</evidence>
<dbReference type="GO" id="GO:0046872">
    <property type="term" value="F:metal ion binding"/>
    <property type="evidence" value="ECO:0007669"/>
    <property type="project" value="UniProtKB-KW"/>
</dbReference>
<dbReference type="Proteomes" id="UP000754226">
    <property type="component" value="Unassembled WGS sequence"/>
</dbReference>
<dbReference type="SFLD" id="SFLDG01061">
    <property type="entry name" value="methylthiotransferase"/>
    <property type="match status" value="1"/>
</dbReference>
<name>A0A943EFZ3_9FIRM</name>